<accession>A0A828RIP7</accession>
<dbReference type="AlphaFoldDB" id="A0A828RIP7"/>
<proteinExistence type="predicted"/>
<protein>
    <submittedName>
        <fullName evidence="1">Uncharacterized protein</fullName>
    </submittedName>
</protein>
<evidence type="ECO:0000313" key="2">
    <source>
        <dbReference type="Proteomes" id="UP000004335"/>
    </source>
</evidence>
<sequence>MIQDVDEREQRCKVKEDVTMSVNKLNVFNVTANWNELDQECAAAELALISESINKK</sequence>
<dbReference type="EMBL" id="ACGX02000005">
    <property type="protein sequence ID" value="EGC15572.1"/>
    <property type="molecule type" value="Genomic_DNA"/>
</dbReference>
<comment type="caution">
    <text evidence="1">The sequence shown here is derived from an EMBL/GenBank/DDBJ whole genome shotgun (WGS) entry which is preliminary data.</text>
</comment>
<name>A0A828RIP7_LIMRT</name>
<dbReference type="Proteomes" id="UP000004335">
    <property type="component" value="Unassembled WGS sequence"/>
</dbReference>
<gene>
    <name evidence="1" type="ORF">HMPREF0536_10417</name>
</gene>
<reference evidence="1 2" key="1">
    <citation type="submission" date="2011-01" db="EMBL/GenBank/DDBJ databases">
        <authorList>
            <person name="Muzny D."/>
            <person name="Qin X."/>
            <person name="Buhay C."/>
            <person name="Dugan-Rocha S."/>
            <person name="Ding Y."/>
            <person name="Chen G."/>
            <person name="Hawes A."/>
            <person name="Holder M."/>
            <person name="Jhangiani S."/>
            <person name="Johnson A."/>
            <person name="Khan Z."/>
            <person name="Li Z."/>
            <person name="Liu W."/>
            <person name="Liu X."/>
            <person name="Perez L."/>
            <person name="Shen H."/>
            <person name="Wang Q."/>
            <person name="Watt J."/>
            <person name="Xi L."/>
            <person name="Xin Y."/>
            <person name="Zhou J."/>
            <person name="Deng J."/>
            <person name="Jiang H."/>
            <person name="Liu Y."/>
            <person name="Qu J."/>
            <person name="Song X.-Z."/>
            <person name="Zhang L."/>
            <person name="Villasana D."/>
            <person name="Johnson A."/>
            <person name="Liu J."/>
            <person name="Liyanage D."/>
            <person name="Lorensuhewa L."/>
            <person name="Robinson T."/>
            <person name="Song A."/>
            <person name="Song B.-B."/>
            <person name="Dinh H."/>
            <person name="Thornton R."/>
            <person name="Coyle M."/>
            <person name="Francisco L."/>
            <person name="Jackson L."/>
            <person name="Javaid M."/>
            <person name="Korchina V."/>
            <person name="Kovar C."/>
            <person name="Mata R."/>
            <person name="Mathew T."/>
            <person name="Ngo R."/>
            <person name="Nguyen L."/>
            <person name="Nguyen N."/>
            <person name="Okwuonu G."/>
            <person name="Ongeri F."/>
            <person name="Pham C."/>
            <person name="Simmons D."/>
            <person name="Wilczek-Boney K."/>
            <person name="Hale W."/>
            <person name="Jakkamsetti A."/>
            <person name="Pham P."/>
            <person name="Ruth R."/>
            <person name="San Lucas F."/>
            <person name="Warren J."/>
            <person name="Zhang J."/>
            <person name="Zhao Z."/>
            <person name="Zhou C."/>
            <person name="Zhu D."/>
            <person name="Lee S."/>
            <person name="Bess C."/>
            <person name="Blankenburg K."/>
            <person name="Forbes L."/>
            <person name="Fu Q."/>
            <person name="Gubbala S."/>
            <person name="Hirani K."/>
            <person name="Jayaseelan J.C."/>
            <person name="Lara F."/>
            <person name="Munidasa M."/>
            <person name="Palculict T."/>
            <person name="Patil S."/>
            <person name="Pu L.-L."/>
            <person name="Saada N."/>
            <person name="Tang L."/>
            <person name="Weissenberger G."/>
            <person name="Zhu Y."/>
            <person name="Hemphill L."/>
            <person name="Shang Y."/>
            <person name="Youmans B."/>
            <person name="Ayvaz T."/>
            <person name="Ross M."/>
            <person name="Santibanez J."/>
            <person name="Aqrawi P."/>
            <person name="Gross S."/>
            <person name="Joshi V."/>
            <person name="Fowler G."/>
            <person name="Nazareth L."/>
            <person name="Reid J."/>
            <person name="Worley K."/>
            <person name="Petrosino J."/>
            <person name="Highlander S."/>
            <person name="Gibbs R."/>
        </authorList>
    </citation>
    <scope>NUCLEOTIDE SEQUENCE [LARGE SCALE GENOMIC DNA]</scope>
    <source>
        <strain evidence="1 2">MM4-1A</strain>
    </source>
</reference>
<evidence type="ECO:0000313" key="1">
    <source>
        <dbReference type="EMBL" id="EGC15572.1"/>
    </source>
</evidence>
<organism evidence="1 2">
    <name type="scientific">Limosilactobacillus reuteri MM4-1A</name>
    <dbReference type="NCBI Taxonomy" id="548485"/>
    <lineage>
        <taxon>Bacteria</taxon>
        <taxon>Bacillati</taxon>
        <taxon>Bacillota</taxon>
        <taxon>Bacilli</taxon>
        <taxon>Lactobacillales</taxon>
        <taxon>Lactobacillaceae</taxon>
        <taxon>Limosilactobacillus</taxon>
    </lineage>
</organism>